<protein>
    <submittedName>
        <fullName evidence="1">Uncharacterized protein</fullName>
    </submittedName>
</protein>
<dbReference type="AlphaFoldDB" id="A0A061QZZ6"/>
<gene>
    <name evidence="1" type="ORF">TSPGSL018_16347</name>
</gene>
<reference evidence="1" key="1">
    <citation type="submission" date="2014-05" db="EMBL/GenBank/DDBJ databases">
        <title>The transcriptome of the halophilic microalga Tetraselmis sp. GSL018 isolated from the Great Salt Lake, Utah.</title>
        <authorList>
            <person name="Jinkerson R.E."/>
            <person name="D'Adamo S."/>
            <person name="Posewitz M.C."/>
        </authorList>
    </citation>
    <scope>NUCLEOTIDE SEQUENCE</scope>
    <source>
        <strain evidence="1">GSL018</strain>
    </source>
</reference>
<proteinExistence type="predicted"/>
<sequence>MRKQFIYSFASKFVIFHFCYTELVCSAILRDFQELVQSQRVAKGSISYNSPGGLGNTLQSLQTAFSVAYLQGRPFVEPRPGRFLKDKIFSRYFTWPSQLLPAPQSSSVATTITLDDNDGWRKISHLKEHTSYVISTCSLFDPSSVLQRQPPLLTEILSLPTEHTKHLISGKLAEVGWREPGCFKVGVHIRSFMREFRAIKAWHVIAEFKRQGWDKLISAQVDCALNSAKQLSGRICYHIASDDISLVRPIVEAHELASSRNVVISFEKEGKLKHSAKHLTAEEEDSTMSEWLVLGEGDILFGTGTSFSQTAANRTGIPLRRLPYKDYWGCEAVQAEDIENSKAARRRGSRGWW</sequence>
<dbReference type="EMBL" id="GBEZ01021454">
    <property type="protein sequence ID" value="JAC65293.1"/>
    <property type="molecule type" value="Transcribed_RNA"/>
</dbReference>
<organism evidence="1">
    <name type="scientific">Tetraselmis sp. GSL018</name>
    <dbReference type="NCBI Taxonomy" id="582737"/>
    <lineage>
        <taxon>Eukaryota</taxon>
        <taxon>Viridiplantae</taxon>
        <taxon>Chlorophyta</taxon>
        <taxon>core chlorophytes</taxon>
        <taxon>Chlorodendrophyceae</taxon>
        <taxon>Chlorodendrales</taxon>
        <taxon>Chlorodendraceae</taxon>
        <taxon>Tetraselmis</taxon>
    </lineage>
</organism>
<evidence type="ECO:0000313" key="1">
    <source>
        <dbReference type="EMBL" id="JAC65293.1"/>
    </source>
</evidence>
<name>A0A061QZZ6_9CHLO</name>
<accession>A0A061QZZ6</accession>